<name>A0ABX0AGC9_9GAMM</name>
<keyword evidence="3" id="KW-1185">Reference proteome</keyword>
<evidence type="ECO:0000256" key="1">
    <source>
        <dbReference type="SAM" id="SignalP"/>
    </source>
</evidence>
<protein>
    <submittedName>
        <fullName evidence="2">Uncharacterized protein</fullName>
    </submittedName>
</protein>
<reference evidence="2 3" key="1">
    <citation type="submission" date="2018-07" db="EMBL/GenBank/DDBJ databases">
        <title>Whole genome Sequencing of Pseudoxanthomonas gei KCTC 32298 (T).</title>
        <authorList>
            <person name="Kumar S."/>
            <person name="Bansal K."/>
            <person name="Kaur A."/>
            <person name="Patil P."/>
            <person name="Sharma S."/>
            <person name="Patil P.B."/>
        </authorList>
    </citation>
    <scope>NUCLEOTIDE SEQUENCE [LARGE SCALE GENOMIC DNA]</scope>
    <source>
        <strain evidence="2 3">KCTC 32298</strain>
    </source>
</reference>
<feature type="chain" id="PRO_5046324760" evidence="1">
    <location>
        <begin position="19"/>
        <end position="169"/>
    </location>
</feature>
<dbReference type="EMBL" id="QOVG01000003">
    <property type="protein sequence ID" value="NDK38258.1"/>
    <property type="molecule type" value="Genomic_DNA"/>
</dbReference>
<comment type="caution">
    <text evidence="2">The sequence shown here is derived from an EMBL/GenBank/DDBJ whole genome shotgun (WGS) entry which is preliminary data.</text>
</comment>
<dbReference type="Proteomes" id="UP001429354">
    <property type="component" value="Unassembled WGS sequence"/>
</dbReference>
<gene>
    <name evidence="2" type="ORF">DT603_05310</name>
</gene>
<feature type="signal peptide" evidence="1">
    <location>
        <begin position="1"/>
        <end position="18"/>
    </location>
</feature>
<keyword evidence="1" id="KW-0732">Signal</keyword>
<evidence type="ECO:0000313" key="3">
    <source>
        <dbReference type="Proteomes" id="UP001429354"/>
    </source>
</evidence>
<accession>A0ABX0AGC9</accession>
<dbReference type="RefSeq" id="WP_162348830.1">
    <property type="nucleotide sequence ID" value="NZ_QOVG01000003.1"/>
</dbReference>
<proteinExistence type="predicted"/>
<organism evidence="2 3">
    <name type="scientific">Pseudoxanthomonas gei</name>
    <dbReference type="NCBI Taxonomy" id="1383030"/>
    <lineage>
        <taxon>Bacteria</taxon>
        <taxon>Pseudomonadati</taxon>
        <taxon>Pseudomonadota</taxon>
        <taxon>Gammaproteobacteria</taxon>
        <taxon>Lysobacterales</taxon>
        <taxon>Lysobacteraceae</taxon>
        <taxon>Pseudoxanthomonas</taxon>
    </lineage>
</organism>
<evidence type="ECO:0000313" key="2">
    <source>
        <dbReference type="EMBL" id="NDK38258.1"/>
    </source>
</evidence>
<sequence length="169" mass="17921">MPCLAALMALAMLPAAAAAVELVAKTVPPYPAGLRDVGGACLSDSTDPAHVCDFSIGLLADAAADPGREPVLRYVTAARLAGHDGLLAQWHITDAQPYPTTGKEYSWQAGSCRVDRVDDAKVIAVVRQGADEPYLADVAWARRLDLKTGKFLFLDPARVDCINEGFGEL</sequence>